<protein>
    <submittedName>
        <fullName evidence="4">VPS9 domain-containing protein 1</fullName>
    </submittedName>
</protein>
<dbReference type="Gene3D" id="1.20.1050.80">
    <property type="entry name" value="VPS9 domain"/>
    <property type="match status" value="1"/>
</dbReference>
<dbReference type="GO" id="GO:0005829">
    <property type="term" value="C:cytosol"/>
    <property type="evidence" value="ECO:0007669"/>
    <property type="project" value="TreeGrafter"/>
</dbReference>
<dbReference type="PANTHER" id="PTHR23101:SF98">
    <property type="entry name" value="VPS9 DOMAIN-CONTAINING PROTEIN 1"/>
    <property type="match status" value="1"/>
</dbReference>
<feature type="compositionally biased region" description="Gly residues" evidence="1">
    <location>
        <begin position="277"/>
        <end position="286"/>
    </location>
</feature>
<dbReference type="RefSeq" id="XP_025776639.1">
    <property type="nucleotide sequence ID" value="XM_025920854.1"/>
</dbReference>
<reference evidence="4" key="1">
    <citation type="submission" date="2025-08" db="UniProtKB">
        <authorList>
            <consortium name="RefSeq"/>
        </authorList>
    </citation>
    <scope>IDENTIFICATION</scope>
    <source>
        <tissue evidence="4">Blood</tissue>
    </source>
</reference>
<dbReference type="PROSITE" id="PS51205">
    <property type="entry name" value="VPS9"/>
    <property type="match status" value="1"/>
</dbReference>
<accession>A0A6P6HLI0</accession>
<dbReference type="SUPFAM" id="SSF109993">
    <property type="entry name" value="VPS9 domain"/>
    <property type="match status" value="1"/>
</dbReference>
<dbReference type="InterPro" id="IPR037191">
    <property type="entry name" value="VPS9_dom_sf"/>
</dbReference>
<keyword evidence="3" id="KW-1185">Reference proteome</keyword>
<feature type="region of interest" description="Disordered" evidence="1">
    <location>
        <begin position="249"/>
        <end position="303"/>
    </location>
</feature>
<dbReference type="PANTHER" id="PTHR23101">
    <property type="entry name" value="RAB GDP/GTP EXCHANGE FACTOR"/>
    <property type="match status" value="1"/>
</dbReference>
<dbReference type="GO" id="GO:0016192">
    <property type="term" value="P:vesicle-mediated transport"/>
    <property type="evidence" value="ECO:0007669"/>
    <property type="project" value="InterPro"/>
</dbReference>
<dbReference type="Pfam" id="PF02204">
    <property type="entry name" value="VPS9"/>
    <property type="match status" value="1"/>
</dbReference>
<feature type="domain" description="VPS9" evidence="2">
    <location>
        <begin position="402"/>
        <end position="605"/>
    </location>
</feature>
<feature type="region of interest" description="Disordered" evidence="1">
    <location>
        <begin position="315"/>
        <end position="339"/>
    </location>
</feature>
<dbReference type="KEGG" id="pcoo:112857513"/>
<evidence type="ECO:0000256" key="1">
    <source>
        <dbReference type="SAM" id="MobiDB-lite"/>
    </source>
</evidence>
<gene>
    <name evidence="4" type="primary">VPS9D1</name>
</gene>
<organism evidence="3 4">
    <name type="scientific">Puma concolor</name>
    <name type="common">Mountain lion</name>
    <name type="synonym">Felis concolor</name>
    <dbReference type="NCBI Taxonomy" id="9696"/>
    <lineage>
        <taxon>Eukaryota</taxon>
        <taxon>Metazoa</taxon>
        <taxon>Chordata</taxon>
        <taxon>Craniata</taxon>
        <taxon>Vertebrata</taxon>
        <taxon>Euteleostomi</taxon>
        <taxon>Mammalia</taxon>
        <taxon>Eutheria</taxon>
        <taxon>Laurasiatheria</taxon>
        <taxon>Carnivora</taxon>
        <taxon>Feliformia</taxon>
        <taxon>Felidae</taxon>
        <taxon>Felinae</taxon>
        <taxon>Puma</taxon>
    </lineage>
</organism>
<dbReference type="InterPro" id="IPR045046">
    <property type="entry name" value="Vps9-like"/>
</dbReference>
<evidence type="ECO:0000259" key="2">
    <source>
        <dbReference type="PROSITE" id="PS51205"/>
    </source>
</evidence>
<dbReference type="GO" id="GO:0005085">
    <property type="term" value="F:guanyl-nucleotide exchange factor activity"/>
    <property type="evidence" value="ECO:0007669"/>
    <property type="project" value="InterPro"/>
</dbReference>
<name>A0A6P6HLI0_PUMCO</name>
<dbReference type="SMART" id="SM00167">
    <property type="entry name" value="VPS9"/>
    <property type="match status" value="1"/>
</dbReference>
<proteinExistence type="predicted"/>
<dbReference type="GO" id="GO:0030139">
    <property type="term" value="C:endocytic vesicle"/>
    <property type="evidence" value="ECO:0007669"/>
    <property type="project" value="TreeGrafter"/>
</dbReference>
<dbReference type="InterPro" id="IPR003123">
    <property type="entry name" value="VPS9"/>
</dbReference>
<dbReference type="AlphaFoldDB" id="A0A6P6HLI0"/>
<dbReference type="Proteomes" id="UP000515131">
    <property type="component" value="Unplaced"/>
</dbReference>
<sequence length="606" mass="65192">MAAAAGDGAVKPLQCAMKLANGAIELDTGNRPREAYTEYLRSIHYISQVLLEEVETTKEGGETVAPDTSKMLKLAEQCLERAQSTAAKLGKTYLKPAMPTAAPVPSPTSRHRRVYSDEGGKLSPFLPPEIFQKLQVVESQSSKKELTPLQEASLQNQKLKAAYEARMARLDPSQALQKTSLTLSLQRQVMENLVIAKAREETVSFLSFPGVLAEGGGEGGSEGARVGVTDTALTLLAQLRRKREERRLRLQEAADSPRPPDGTHGSPPTPPPHAGPPEGGADGGPAGPASPLAHTPPGVQSRHGSFEDLEHFLATSEGWGRGRGRPPEPQASGVKTEPLSEQLKSTVKDIHNAIDRLLSLTLLAFEGLNAAASKDRCLACIEEPFFSPLWPLLLALYRSVHRLREAALSRSMELYRNAPPTAIGVPTKLLPRGLEATGAGAFPYCAAAQELGLLVLESCPQKKLECIVRVLRVICACAEGYCRAQEAASEARPQLGAAAIDCRPWAPWARVLCVLQGLPWHLFSSLRCLFRRIAAPGSDPSGADDLLPILSFVVLRSGLPQLVSECAALEEFIHEGYLIGEEGYCLTSLQSALSYVELLPRGALGK</sequence>
<dbReference type="GeneID" id="112857513"/>
<evidence type="ECO:0000313" key="3">
    <source>
        <dbReference type="Proteomes" id="UP000515131"/>
    </source>
</evidence>
<dbReference type="CTD" id="9605"/>
<evidence type="ECO:0000313" key="4">
    <source>
        <dbReference type="RefSeq" id="XP_025776639.1"/>
    </source>
</evidence>
<dbReference type="GO" id="GO:0031267">
    <property type="term" value="F:small GTPase binding"/>
    <property type="evidence" value="ECO:0007669"/>
    <property type="project" value="TreeGrafter"/>
</dbReference>